<evidence type="ECO:0000313" key="2">
    <source>
        <dbReference type="Proteomes" id="UP000076066"/>
    </source>
</evidence>
<keyword evidence="2" id="KW-1185">Reference proteome</keyword>
<evidence type="ECO:0000313" key="1">
    <source>
        <dbReference type="EMBL" id="AMW35900.1"/>
    </source>
</evidence>
<evidence type="ECO:0008006" key="3">
    <source>
        <dbReference type="Google" id="ProtNLM"/>
    </source>
</evidence>
<sequence>MANSFDFDGVGGYRLKDETPVTCPTDISLPVMRSSGVARARSAAKATVFAALLGKQLLETVSDRENYHGHRVGVAVASSSAITPIAWEFEAVGLRKGWDKTDTLLLPSSIPSAITTQTSAVFDTHAAAIAFQDGIFGVCAAIEYAHLSFAHQRSDYFLIIGAEEVCQIQCSALAALGDQRPWIDSAAGLVLSGVPNSAGDWQLALCGNSVEGMAQVLPEEWTGATTLEIDIESSATLFSAPLVPYALHHLFVNAPGKAVLSCRLPGRGKYVLGFTQHASC</sequence>
<dbReference type="GO" id="GO:0016746">
    <property type="term" value="F:acyltransferase activity"/>
    <property type="evidence" value="ECO:0007669"/>
    <property type="project" value="InterPro"/>
</dbReference>
<keyword evidence="1" id="KW-0614">Plasmid</keyword>
<organism evidence="1 2">
    <name type="scientific">Haematospirillum jordaniae</name>
    <dbReference type="NCBI Taxonomy" id="1549855"/>
    <lineage>
        <taxon>Bacteria</taxon>
        <taxon>Pseudomonadati</taxon>
        <taxon>Pseudomonadota</taxon>
        <taxon>Alphaproteobacteria</taxon>
        <taxon>Rhodospirillales</taxon>
        <taxon>Novispirillaceae</taxon>
        <taxon>Haematospirillum</taxon>
    </lineage>
</organism>
<proteinExistence type="predicted"/>
<name>A0A145VRT4_9PROT</name>
<protein>
    <recommendedName>
        <fullName evidence="3">Beta-ketoacyl synthase N-terminal domain-containing protein</fullName>
    </recommendedName>
</protein>
<dbReference type="Gene3D" id="3.40.47.10">
    <property type="match status" value="1"/>
</dbReference>
<accession>A0A145VRT4</accession>
<gene>
    <name evidence="1" type="ORF">AY555_11070</name>
</gene>
<dbReference type="RefSeq" id="WP_066137293.1">
    <property type="nucleotide sequence ID" value="NZ_CP014527.1"/>
</dbReference>
<dbReference type="AlphaFoldDB" id="A0A145VRT4"/>
<dbReference type="KEGG" id="hjo:AY555_11070"/>
<geneLocation type="plasmid" evidence="1 2">
    <name>unnamed 2</name>
</geneLocation>
<dbReference type="Proteomes" id="UP000076066">
    <property type="component" value="Plasmid unnamed 2"/>
</dbReference>
<dbReference type="EMBL" id="CP014527">
    <property type="protein sequence ID" value="AMW35900.1"/>
    <property type="molecule type" value="Genomic_DNA"/>
</dbReference>
<dbReference type="SUPFAM" id="SSF53901">
    <property type="entry name" value="Thiolase-like"/>
    <property type="match status" value="1"/>
</dbReference>
<dbReference type="GeneID" id="53317684"/>
<dbReference type="OrthoDB" id="9150410at2"/>
<reference evidence="1 2" key="1">
    <citation type="submission" date="2016-02" db="EMBL/GenBank/DDBJ databases">
        <title>Complete Genome of H5569, the type strain of the newly described species Haematospirillium jordaniae.</title>
        <authorList>
            <person name="Nicholson A.C."/>
            <person name="Humrighouse B.W."/>
            <person name="Loparov V."/>
            <person name="McQuiston J.R."/>
        </authorList>
    </citation>
    <scope>NUCLEOTIDE SEQUENCE [LARGE SCALE GENOMIC DNA]</scope>
    <source>
        <strain evidence="1 2">H5569</strain>
        <plasmid evidence="2">Plasmid unnamed 2</plasmid>
    </source>
</reference>
<dbReference type="InterPro" id="IPR016039">
    <property type="entry name" value="Thiolase-like"/>
</dbReference>